<organism evidence="1">
    <name type="scientific">marine sediment metagenome</name>
    <dbReference type="NCBI Taxonomy" id="412755"/>
    <lineage>
        <taxon>unclassified sequences</taxon>
        <taxon>metagenomes</taxon>
        <taxon>ecological metagenomes</taxon>
    </lineage>
</organism>
<dbReference type="AlphaFoldDB" id="A0A0F9DLL1"/>
<accession>A0A0F9DLL1</accession>
<comment type="caution">
    <text evidence="1">The sequence shown here is derived from an EMBL/GenBank/DDBJ whole genome shotgun (WGS) entry which is preliminary data.</text>
</comment>
<reference evidence="1" key="1">
    <citation type="journal article" date="2015" name="Nature">
        <title>Complex archaea that bridge the gap between prokaryotes and eukaryotes.</title>
        <authorList>
            <person name="Spang A."/>
            <person name="Saw J.H."/>
            <person name="Jorgensen S.L."/>
            <person name="Zaremba-Niedzwiedzka K."/>
            <person name="Martijn J."/>
            <person name="Lind A.E."/>
            <person name="van Eijk R."/>
            <person name="Schleper C."/>
            <person name="Guy L."/>
            <person name="Ettema T.J."/>
        </authorList>
    </citation>
    <scope>NUCLEOTIDE SEQUENCE</scope>
</reference>
<gene>
    <name evidence="1" type="ORF">LCGC14_2183850</name>
</gene>
<dbReference type="EMBL" id="LAZR01028449">
    <property type="protein sequence ID" value="KKL62574.1"/>
    <property type="molecule type" value="Genomic_DNA"/>
</dbReference>
<proteinExistence type="predicted"/>
<evidence type="ECO:0000313" key="1">
    <source>
        <dbReference type="EMBL" id="KKL62574.1"/>
    </source>
</evidence>
<name>A0A0F9DLL1_9ZZZZ</name>
<sequence>MRKLILQDYQVKSGPEEEIECPECKKQITVGGKPLTYDVRDSIIEVMMSPELRLSGRELLERQKIALRIMESPDGEILLEDAEYGKIESAFEEITGFSRRDTELVQRVFEAPEVEVQAVPEEPPAPE</sequence>
<protein>
    <submittedName>
        <fullName evidence="1">Uncharacterized protein</fullName>
    </submittedName>
</protein>